<dbReference type="SUPFAM" id="SSF53098">
    <property type="entry name" value="Ribonuclease H-like"/>
    <property type="match status" value="1"/>
</dbReference>
<name>A0A8B8F7V8_9HEMI</name>
<dbReference type="OrthoDB" id="6598850at2759"/>
<sequence>MHELVSNELKKLSIDITKCIGNSTDGAANMQGQYKGFTKWLTDDSPKQIHVWCYAHVLNLVVSDVTQKTNESISLFNCLNKVAGFVRESYLRMNFWRDTTEGIDLLQSYKMVENTIITLKDVSRKFIDVYEKAKHFSSAMNVIFENEDTSFRVEDDFKEIRIRRNPKFHDEIINDTPYDCSKKKYEINVYNITLDTVIESLENRFSKHKEMYVDFEWLHPTNFKLISNLPENSMNKIAELLTDFSPNIDKQILQDQLIDFAGKWDSLSKTLLDEYNCMTLDLEKDEEDEESELVKEHRVHKKTCKDCIFCCYQILCKYNLYATAYSELFLAYKFLLTLSITQVQCERTFSKLKYILNRLRSNLSQERVEEFIIMSCEKDILYSLQNADIIEYVAQSSDLMKKLLIG</sequence>
<organism evidence="2 3">
    <name type="scientific">Sipha flava</name>
    <name type="common">yellow sugarcane aphid</name>
    <dbReference type="NCBI Taxonomy" id="143950"/>
    <lineage>
        <taxon>Eukaryota</taxon>
        <taxon>Metazoa</taxon>
        <taxon>Ecdysozoa</taxon>
        <taxon>Arthropoda</taxon>
        <taxon>Hexapoda</taxon>
        <taxon>Insecta</taxon>
        <taxon>Pterygota</taxon>
        <taxon>Neoptera</taxon>
        <taxon>Paraneoptera</taxon>
        <taxon>Hemiptera</taxon>
        <taxon>Sternorrhyncha</taxon>
        <taxon>Aphidomorpha</taxon>
        <taxon>Aphidoidea</taxon>
        <taxon>Aphididae</taxon>
        <taxon>Sipha</taxon>
    </lineage>
</organism>
<dbReference type="PANTHER" id="PTHR45749">
    <property type="match status" value="1"/>
</dbReference>
<evidence type="ECO:0000259" key="1">
    <source>
        <dbReference type="Pfam" id="PF05699"/>
    </source>
</evidence>
<dbReference type="AlphaFoldDB" id="A0A8B8F7V8"/>
<evidence type="ECO:0000313" key="3">
    <source>
        <dbReference type="RefSeq" id="XP_025406711.1"/>
    </source>
</evidence>
<evidence type="ECO:0000313" key="2">
    <source>
        <dbReference type="Proteomes" id="UP000694846"/>
    </source>
</evidence>
<dbReference type="RefSeq" id="XP_025406711.1">
    <property type="nucleotide sequence ID" value="XM_025550926.1"/>
</dbReference>
<dbReference type="GO" id="GO:0046983">
    <property type="term" value="F:protein dimerization activity"/>
    <property type="evidence" value="ECO:0007669"/>
    <property type="project" value="InterPro"/>
</dbReference>
<dbReference type="PANTHER" id="PTHR45749:SF21">
    <property type="entry name" value="DUF4371 DOMAIN-CONTAINING PROTEIN"/>
    <property type="match status" value="1"/>
</dbReference>
<keyword evidence="2" id="KW-1185">Reference proteome</keyword>
<dbReference type="InterPro" id="IPR008906">
    <property type="entry name" value="HATC_C_dom"/>
</dbReference>
<dbReference type="GeneID" id="112680736"/>
<gene>
    <name evidence="3" type="primary">LOC112680736</name>
</gene>
<feature type="domain" description="HAT C-terminal dimerisation" evidence="1">
    <location>
        <begin position="314"/>
        <end position="373"/>
    </location>
</feature>
<protein>
    <submittedName>
        <fullName evidence="3">Uncharacterized protein LOC112680736</fullName>
    </submittedName>
</protein>
<reference evidence="3" key="1">
    <citation type="submission" date="2025-08" db="UniProtKB">
        <authorList>
            <consortium name="RefSeq"/>
        </authorList>
    </citation>
    <scope>IDENTIFICATION</scope>
    <source>
        <tissue evidence="3">Whole body</tissue>
    </source>
</reference>
<accession>A0A8B8F7V8</accession>
<dbReference type="Proteomes" id="UP000694846">
    <property type="component" value="Unplaced"/>
</dbReference>
<dbReference type="Pfam" id="PF05699">
    <property type="entry name" value="Dimer_Tnp_hAT"/>
    <property type="match status" value="1"/>
</dbReference>
<dbReference type="InterPro" id="IPR012337">
    <property type="entry name" value="RNaseH-like_sf"/>
</dbReference>
<proteinExistence type="predicted"/>